<dbReference type="RefSeq" id="WP_240098618.1">
    <property type="nucleotide sequence ID" value="NZ_JAJSON010000020.1"/>
</dbReference>
<dbReference type="SUPFAM" id="SSF52833">
    <property type="entry name" value="Thioredoxin-like"/>
    <property type="match status" value="1"/>
</dbReference>
<dbReference type="Proteomes" id="UP001139344">
    <property type="component" value="Unassembled WGS sequence"/>
</dbReference>
<keyword evidence="2" id="KW-1185">Reference proteome</keyword>
<organism evidence="1 2">
    <name type="scientific">Christiangramia crocea</name>
    <dbReference type="NCBI Taxonomy" id="2904124"/>
    <lineage>
        <taxon>Bacteria</taxon>
        <taxon>Pseudomonadati</taxon>
        <taxon>Bacteroidota</taxon>
        <taxon>Flavobacteriia</taxon>
        <taxon>Flavobacteriales</taxon>
        <taxon>Flavobacteriaceae</taxon>
        <taxon>Christiangramia</taxon>
    </lineage>
</organism>
<reference evidence="1" key="1">
    <citation type="submission" date="2021-12" db="EMBL/GenBank/DDBJ databases">
        <title>Description of Gramella crocea sp. nov., a new bacterium isolated from activated sludge.</title>
        <authorList>
            <person name="Zhang X."/>
        </authorList>
    </citation>
    <scope>NUCLEOTIDE SEQUENCE</scope>
    <source>
        <strain evidence="1">YB25</strain>
    </source>
</reference>
<gene>
    <name evidence="1" type="ORF">LU635_09770</name>
</gene>
<comment type="caution">
    <text evidence="1">The sequence shown here is derived from an EMBL/GenBank/DDBJ whole genome shotgun (WGS) entry which is preliminary data.</text>
</comment>
<dbReference type="Gene3D" id="3.40.30.10">
    <property type="entry name" value="Glutaredoxin"/>
    <property type="match status" value="1"/>
</dbReference>
<sequence length="205" mass="23654">MRELLLQSLKNSFSYPDYLNLLEDLVKYKSTTGEPNEDRVNFTALNFKRIQRLNKTIKLSPEQEDSFKNLRPQQTWLVILESWCADGAQTIPVLNKIAEASENISLKIVLRDEHPELMDNFLTNGTRSIPKLIILHKNLEVMTTWGPRSVPATEMVTDYKTEFGKIDAAFKAKLQIWYTKDRGMSIINELADTVDKLKSDRFTTV</sequence>
<dbReference type="EMBL" id="JAJSON010000020">
    <property type="protein sequence ID" value="MCG9971923.1"/>
    <property type="molecule type" value="Genomic_DNA"/>
</dbReference>
<evidence type="ECO:0000313" key="2">
    <source>
        <dbReference type="Proteomes" id="UP001139344"/>
    </source>
</evidence>
<protein>
    <submittedName>
        <fullName evidence="1">Thioredoxin family protein</fullName>
    </submittedName>
</protein>
<dbReference type="AlphaFoldDB" id="A0A9X1UZ15"/>
<accession>A0A9X1UZ15</accession>
<evidence type="ECO:0000313" key="1">
    <source>
        <dbReference type="EMBL" id="MCG9971923.1"/>
    </source>
</evidence>
<dbReference type="InterPro" id="IPR036249">
    <property type="entry name" value="Thioredoxin-like_sf"/>
</dbReference>
<proteinExistence type="predicted"/>
<name>A0A9X1UZ15_9FLAO</name>
<dbReference type="Pfam" id="PF14595">
    <property type="entry name" value="Thioredoxin_9"/>
    <property type="match status" value="1"/>
</dbReference>